<sequence length="114" mass="12483">MTTHQPPFSAGSGRVFDAVKEEDLVQGEALYSRFNSFGATGVMKVKHCRTIPPVVVELGELVGLIYRSDKGQQGQKLTYIHRMDDPPRLVSNVEGTQLYIVGGSYRVTAQGIEG</sequence>
<evidence type="ECO:0000313" key="2">
    <source>
        <dbReference type="Proteomes" id="UP000030512"/>
    </source>
</evidence>
<name>A0A126T8Q1_9GAMM</name>
<dbReference type="Proteomes" id="UP000030512">
    <property type="component" value="Chromosome"/>
</dbReference>
<reference evidence="1 2" key="1">
    <citation type="journal article" date="2015" name="Environ. Microbiol.">
        <title>Methane oxidation coupled to nitrate reduction under hypoxia by the Gammaproteobacterium Methylomonas denitrificans, sp. nov. type strain FJG1.</title>
        <authorList>
            <person name="Kits K.D."/>
            <person name="Klotz M.G."/>
            <person name="Stein L.Y."/>
        </authorList>
    </citation>
    <scope>NUCLEOTIDE SEQUENCE [LARGE SCALE GENOMIC DNA]</scope>
    <source>
        <strain evidence="1 2">FJG1</strain>
    </source>
</reference>
<dbReference type="EMBL" id="CP014476">
    <property type="protein sequence ID" value="AMK78441.1"/>
    <property type="molecule type" value="Genomic_DNA"/>
</dbReference>
<keyword evidence="2" id="KW-1185">Reference proteome</keyword>
<gene>
    <name evidence="1" type="ORF">JT25_018415</name>
</gene>
<proteinExistence type="predicted"/>
<dbReference type="AlphaFoldDB" id="A0A126T8Q1"/>
<dbReference type="OrthoDB" id="9956929at2"/>
<evidence type="ECO:0000313" key="1">
    <source>
        <dbReference type="EMBL" id="AMK78441.1"/>
    </source>
</evidence>
<protein>
    <submittedName>
        <fullName evidence="1">Uncharacterized protein</fullName>
    </submittedName>
</protein>
<dbReference type="STRING" id="1538553.JT25_018415"/>
<dbReference type="RefSeq" id="WP_036272675.1">
    <property type="nucleotide sequence ID" value="NZ_CP014476.1"/>
</dbReference>
<organism evidence="1 2">
    <name type="scientific">Methylomonas denitrificans</name>
    <dbReference type="NCBI Taxonomy" id="1538553"/>
    <lineage>
        <taxon>Bacteria</taxon>
        <taxon>Pseudomonadati</taxon>
        <taxon>Pseudomonadota</taxon>
        <taxon>Gammaproteobacteria</taxon>
        <taxon>Methylococcales</taxon>
        <taxon>Methylococcaceae</taxon>
        <taxon>Methylomonas</taxon>
    </lineage>
</organism>
<accession>A0A126T8Q1</accession>
<dbReference type="KEGG" id="mdn:JT25_018415"/>